<dbReference type="GO" id="GO:0004386">
    <property type="term" value="F:helicase activity"/>
    <property type="evidence" value="ECO:0007669"/>
    <property type="project" value="InterPro"/>
</dbReference>
<dbReference type="SUPFAM" id="SSF52540">
    <property type="entry name" value="P-loop containing nucleoside triphosphate hydrolases"/>
    <property type="match status" value="1"/>
</dbReference>
<organism evidence="2 3">
    <name type="scientific">Coccomyxa viridis</name>
    <dbReference type="NCBI Taxonomy" id="1274662"/>
    <lineage>
        <taxon>Eukaryota</taxon>
        <taxon>Viridiplantae</taxon>
        <taxon>Chlorophyta</taxon>
        <taxon>core chlorophytes</taxon>
        <taxon>Trebouxiophyceae</taxon>
        <taxon>Trebouxiophyceae incertae sedis</taxon>
        <taxon>Coccomyxaceae</taxon>
        <taxon>Coccomyxa</taxon>
    </lineage>
</organism>
<evidence type="ECO:0000259" key="1">
    <source>
        <dbReference type="Pfam" id="PF13086"/>
    </source>
</evidence>
<reference evidence="2 3" key="1">
    <citation type="submission" date="2023-10" db="EMBL/GenBank/DDBJ databases">
        <authorList>
            <person name="Maclean D."/>
            <person name="Macfadyen A."/>
        </authorList>
    </citation>
    <scope>NUCLEOTIDE SEQUENCE [LARGE SCALE GENOMIC DNA]</scope>
</reference>
<dbReference type="InterPro" id="IPR045055">
    <property type="entry name" value="DNA2/NAM7-like"/>
</dbReference>
<dbReference type="Pfam" id="PF13086">
    <property type="entry name" value="AAA_11"/>
    <property type="match status" value="1"/>
</dbReference>
<name>A0AAV1IGN0_9CHLO</name>
<dbReference type="Proteomes" id="UP001314263">
    <property type="component" value="Unassembled WGS sequence"/>
</dbReference>
<dbReference type="EMBL" id="CAUYUE010000012">
    <property type="protein sequence ID" value="CAK0785620.1"/>
    <property type="molecule type" value="Genomic_DNA"/>
</dbReference>
<dbReference type="Gene3D" id="3.40.50.300">
    <property type="entry name" value="P-loop containing nucleotide triphosphate hydrolases"/>
    <property type="match status" value="1"/>
</dbReference>
<dbReference type="GO" id="GO:0031380">
    <property type="term" value="C:nuclear RNA-directed RNA polymerase complex"/>
    <property type="evidence" value="ECO:0007669"/>
    <property type="project" value="TreeGrafter"/>
</dbReference>
<dbReference type="InterPro" id="IPR027417">
    <property type="entry name" value="P-loop_NTPase"/>
</dbReference>
<feature type="domain" description="DNA2/NAM7 helicase helicase" evidence="1">
    <location>
        <begin position="91"/>
        <end position="269"/>
    </location>
</feature>
<dbReference type="PANTHER" id="PTHR10887:SF445">
    <property type="entry name" value="NFX1-TYPE ZINC FINGER-CONTAINING PROTEIN 1"/>
    <property type="match status" value="1"/>
</dbReference>
<evidence type="ECO:0000313" key="3">
    <source>
        <dbReference type="Proteomes" id="UP001314263"/>
    </source>
</evidence>
<comment type="caution">
    <text evidence="2">The sequence shown here is derived from an EMBL/GenBank/DDBJ whole genome shotgun (WGS) entry which is preliminary data.</text>
</comment>
<proteinExistence type="predicted"/>
<dbReference type="GO" id="GO:0031048">
    <property type="term" value="P:regulatory ncRNA-mediated heterochromatin formation"/>
    <property type="evidence" value="ECO:0007669"/>
    <property type="project" value="TreeGrafter"/>
</dbReference>
<sequence length="360" mass="39118">MDTFLAASCGQGLSWHTVMLQGLGSYFAYEPVLKALQWAEMPLQHLLPLPASQEDAAVATKQGAAAHPSLGAMPMRAAVFPLASLVAATTMDEGQARAVQAALTQELALIQGPPGTGKTFVGVQIMRLLLDNLRRMGDLAPGRRRTHDLDALSDDSRRQQLQPILVMCLTNHALDQFLQALIDAGIAGIVRVGGRSKNSNLEATNLRVLSQQAATPSQRHCVGMAKWRCKELEEEIEECRDWLGGWKMPWKDFKELIRFEAPGIYDSLTASMAQAAKEDSQVATQRQKEDLAGQFNSFGLLDPAKLTEVGAAFATDVNANDTAAEEGPAAVSREEKERHASRRLQSAAAFVRLQQTACLT</sequence>
<accession>A0AAV1IGN0</accession>
<dbReference type="InterPro" id="IPR041677">
    <property type="entry name" value="DNA2/NAM7_AAA_11"/>
</dbReference>
<protein>
    <recommendedName>
        <fullName evidence="1">DNA2/NAM7 helicase helicase domain-containing protein</fullName>
    </recommendedName>
</protein>
<evidence type="ECO:0000313" key="2">
    <source>
        <dbReference type="EMBL" id="CAK0785620.1"/>
    </source>
</evidence>
<dbReference type="AlphaFoldDB" id="A0AAV1IGN0"/>
<keyword evidence="3" id="KW-1185">Reference proteome</keyword>
<dbReference type="PANTHER" id="PTHR10887">
    <property type="entry name" value="DNA2/NAM7 HELICASE FAMILY"/>
    <property type="match status" value="1"/>
</dbReference>
<gene>
    <name evidence="2" type="ORF">CVIRNUC_008831</name>
</gene>